<dbReference type="SMART" id="SM01110">
    <property type="entry name" value="Cutinase"/>
    <property type="match status" value="1"/>
</dbReference>
<dbReference type="Pfam" id="PF08237">
    <property type="entry name" value="PE-PPE"/>
    <property type="match status" value="1"/>
</dbReference>
<evidence type="ECO:0000313" key="3">
    <source>
        <dbReference type="EMBL" id="MEE3850743.1"/>
    </source>
</evidence>
<feature type="domain" description="PE-PPE" evidence="2">
    <location>
        <begin position="53"/>
        <end position="140"/>
    </location>
</feature>
<evidence type="ECO:0000313" key="4">
    <source>
        <dbReference type="Proteomes" id="UP001347146"/>
    </source>
</evidence>
<dbReference type="InterPro" id="IPR013228">
    <property type="entry name" value="PE-PPE_C"/>
</dbReference>
<dbReference type="InterPro" id="IPR029058">
    <property type="entry name" value="AB_hydrolase_fold"/>
</dbReference>
<evidence type="ECO:0000259" key="2">
    <source>
        <dbReference type="Pfam" id="PF08237"/>
    </source>
</evidence>
<accession>A0ABU7MCB4</accession>
<dbReference type="RefSeq" id="WP_330432371.1">
    <property type="nucleotide sequence ID" value="NZ_JAZDUF010000002.1"/>
</dbReference>
<sequence length="310" mass="33318">MADAETGPADRPRVTLFAVGGTGESFAGDERSEVAGLLREVTTHLDERFTCRWVGYPASYGPAPRLVGMSYRDSLDIGTRELRRRLQEVDGPIALIGYSQGAVVIRDTITELSDAGDPLVDRVLAVGLVADPHQPPGAVTGCAGWGVAGPGRPMPAGVPTYWVGAPDDMICNATADSFVRDIADLTAALAFGGIGRWVSQLWTVLRTNSFQNASRTSPGLEQVRRDLERVRTAMREIAGYLPGTLRWHSVELRNPRGGRHTSYAREPYRRAPVTDPDTTGCQALARWLQVQATFSPVGCAGSALDSELAA</sequence>
<proteinExistence type="predicted"/>
<dbReference type="EMBL" id="JAZDUF010000002">
    <property type="protein sequence ID" value="MEE3850743.1"/>
    <property type="molecule type" value="Genomic_DNA"/>
</dbReference>
<dbReference type="Proteomes" id="UP001347146">
    <property type="component" value="Unassembled WGS sequence"/>
</dbReference>
<keyword evidence="4" id="KW-1185">Reference proteome</keyword>
<protein>
    <submittedName>
        <fullName evidence="3">PE-PPE domain-containing protein</fullName>
    </submittedName>
</protein>
<keyword evidence="1" id="KW-0378">Hydrolase</keyword>
<organism evidence="3 4">
    <name type="scientific">Gordonia sesuvii</name>
    <dbReference type="NCBI Taxonomy" id="3116777"/>
    <lineage>
        <taxon>Bacteria</taxon>
        <taxon>Bacillati</taxon>
        <taxon>Actinomycetota</taxon>
        <taxon>Actinomycetes</taxon>
        <taxon>Mycobacteriales</taxon>
        <taxon>Gordoniaceae</taxon>
        <taxon>Gordonia</taxon>
    </lineage>
</organism>
<reference evidence="3 4" key="1">
    <citation type="submission" date="2024-01" db="EMBL/GenBank/DDBJ databases">
        <title>Draft genome sequence of Gordonia sp. LSe1-13.</title>
        <authorList>
            <person name="Suphannarot A."/>
            <person name="Mingma R."/>
        </authorList>
    </citation>
    <scope>NUCLEOTIDE SEQUENCE [LARGE SCALE GENOMIC DNA]</scope>
    <source>
        <strain evidence="3 4">LSe1-13</strain>
    </source>
</reference>
<gene>
    <name evidence="3" type="ORF">VZC37_10385</name>
</gene>
<comment type="caution">
    <text evidence="3">The sequence shown here is derived from an EMBL/GenBank/DDBJ whole genome shotgun (WGS) entry which is preliminary data.</text>
</comment>
<dbReference type="SUPFAM" id="SSF53474">
    <property type="entry name" value="alpha/beta-Hydrolases"/>
    <property type="match status" value="1"/>
</dbReference>
<dbReference type="Gene3D" id="3.40.50.1820">
    <property type="entry name" value="alpha/beta hydrolase"/>
    <property type="match status" value="1"/>
</dbReference>
<evidence type="ECO:0000256" key="1">
    <source>
        <dbReference type="ARBA" id="ARBA00022801"/>
    </source>
</evidence>
<dbReference type="InterPro" id="IPR000675">
    <property type="entry name" value="Cutinase/axe"/>
</dbReference>
<name>A0ABU7MCB4_9ACTN</name>